<dbReference type="Pfam" id="PF04117">
    <property type="entry name" value="Mpv17_PMP22"/>
    <property type="match status" value="1"/>
</dbReference>
<evidence type="ECO:0000256" key="4">
    <source>
        <dbReference type="ARBA" id="ARBA00022989"/>
    </source>
</evidence>
<gene>
    <name evidence="9" type="primary">LOC107065573</name>
</gene>
<sequence>MYFKMRNIFKFYQSLLIKYPVRTQAAQAGILMGLGDQLAQNLIERRKFKDLDFIRTSHFAVIGFFMAGPATRTWYGILDKYIGSKGGTVVIKKVLCDQLLFAPTFLCVLLVSIGFLQGNDIDSLKHKLKSSYFQILMNNYKIWPMVQLINFYFIPLQYQVLLVQSVALLWNTYISYITNLEKNG</sequence>
<evidence type="ECO:0000256" key="6">
    <source>
        <dbReference type="ARBA" id="ARBA00049743"/>
    </source>
</evidence>
<comment type="similarity">
    <text evidence="2 7">Belongs to the peroxisomal membrane protein PXMP2/4 family.</text>
</comment>
<evidence type="ECO:0000256" key="2">
    <source>
        <dbReference type="ARBA" id="ARBA00006824"/>
    </source>
</evidence>
<evidence type="ECO:0000256" key="7">
    <source>
        <dbReference type="RuleBase" id="RU363053"/>
    </source>
</evidence>
<comment type="subcellular location">
    <subcellularLocation>
        <location evidence="1">Membrane</location>
        <topology evidence="1">Multi-pass membrane protein</topology>
    </subcellularLocation>
</comment>
<protein>
    <recommendedName>
        <fullName evidence="6">Mitochondrial inner membrane protein Mpv17</fullName>
    </recommendedName>
</protein>
<dbReference type="GeneID" id="107065573"/>
<feature type="transmembrane region" description="Helical" evidence="7">
    <location>
        <begin position="56"/>
        <end position="78"/>
    </location>
</feature>
<dbReference type="PANTHER" id="PTHR11266:SF17">
    <property type="entry name" value="PROTEIN MPV17"/>
    <property type="match status" value="1"/>
</dbReference>
<evidence type="ECO:0000256" key="3">
    <source>
        <dbReference type="ARBA" id="ARBA00022692"/>
    </source>
</evidence>
<dbReference type="Proteomes" id="UP000694924">
    <property type="component" value="Unplaced"/>
</dbReference>
<dbReference type="PANTHER" id="PTHR11266">
    <property type="entry name" value="PEROXISOMAL MEMBRANE PROTEIN 2, PXMP2 MPV17"/>
    <property type="match status" value="1"/>
</dbReference>
<proteinExistence type="inferred from homology"/>
<keyword evidence="4 7" id="KW-1133">Transmembrane helix</keyword>
<evidence type="ECO:0000256" key="5">
    <source>
        <dbReference type="ARBA" id="ARBA00023136"/>
    </source>
</evidence>
<reference evidence="9" key="1">
    <citation type="submission" date="2025-08" db="UniProtKB">
        <authorList>
            <consortium name="RefSeq"/>
        </authorList>
    </citation>
    <scope>IDENTIFICATION</scope>
    <source>
        <tissue evidence="9">Whole body</tissue>
    </source>
</reference>
<evidence type="ECO:0000313" key="8">
    <source>
        <dbReference type="Proteomes" id="UP000694924"/>
    </source>
</evidence>
<dbReference type="InterPro" id="IPR007248">
    <property type="entry name" value="Mpv17_PMP22"/>
</dbReference>
<name>A0ABM1I3W8_POLDO</name>
<evidence type="ECO:0000313" key="9">
    <source>
        <dbReference type="RefSeq" id="XP_015174905.1"/>
    </source>
</evidence>
<keyword evidence="8" id="KW-1185">Reference proteome</keyword>
<feature type="transmembrane region" description="Helical" evidence="7">
    <location>
        <begin position="98"/>
        <end position="116"/>
    </location>
</feature>
<keyword evidence="3 7" id="KW-0812">Transmembrane</keyword>
<organism evidence="8 9">
    <name type="scientific">Polistes dominula</name>
    <name type="common">European paper wasp</name>
    <name type="synonym">Vespa dominula</name>
    <dbReference type="NCBI Taxonomy" id="743375"/>
    <lineage>
        <taxon>Eukaryota</taxon>
        <taxon>Metazoa</taxon>
        <taxon>Ecdysozoa</taxon>
        <taxon>Arthropoda</taxon>
        <taxon>Hexapoda</taxon>
        <taxon>Insecta</taxon>
        <taxon>Pterygota</taxon>
        <taxon>Neoptera</taxon>
        <taxon>Endopterygota</taxon>
        <taxon>Hymenoptera</taxon>
        <taxon>Apocrita</taxon>
        <taxon>Aculeata</taxon>
        <taxon>Vespoidea</taxon>
        <taxon>Vespidae</taxon>
        <taxon>Polistinae</taxon>
        <taxon>Polistini</taxon>
        <taxon>Polistes</taxon>
    </lineage>
</organism>
<accession>A0ABM1I3W8</accession>
<keyword evidence="5 7" id="KW-0472">Membrane</keyword>
<evidence type="ECO:0000256" key="1">
    <source>
        <dbReference type="ARBA" id="ARBA00004141"/>
    </source>
</evidence>
<dbReference type="RefSeq" id="XP_015174905.1">
    <property type="nucleotide sequence ID" value="XM_015319419.1"/>
</dbReference>